<keyword evidence="4" id="KW-0028">Amino-acid biosynthesis</keyword>
<dbReference type="RefSeq" id="WP_144352033.1">
    <property type="nucleotide sequence ID" value="NZ_CP036259.1"/>
</dbReference>
<comment type="similarity">
    <text evidence="3">Belongs to the peptidase M20A family.</text>
</comment>
<dbReference type="Pfam" id="PF01546">
    <property type="entry name" value="Peptidase_M20"/>
    <property type="match status" value="1"/>
</dbReference>
<dbReference type="Pfam" id="PF07687">
    <property type="entry name" value="M20_dimer"/>
    <property type="match status" value="1"/>
</dbReference>
<dbReference type="GO" id="GO:0019877">
    <property type="term" value="P:diaminopimelate biosynthetic process"/>
    <property type="evidence" value="ECO:0007669"/>
    <property type="project" value="UniProtKB-KW"/>
</dbReference>
<proteinExistence type="inferred from homology"/>
<evidence type="ECO:0000256" key="1">
    <source>
        <dbReference type="ARBA" id="ARBA00001941"/>
    </source>
</evidence>
<sequence>MLNAVSGESAREAVDLLKSILRINTTNPPGKEYQLAIWLAAWLEKKGVASRVVDLGNGRANLIARLSGSSGQPALLYTGHLDTVPPGDLAWDYPPFAAEQAGDLIYGRGASDMKGGLAAMIFALSWLKQNDITPGQDMVLLATAGEEVDCCGAQAFCDGGGMNGIGAAVVGEPSNGDVIVAHKGAVWLEIVTKGRTAHGSMPHLGINAVVHMNAIVSSLYQRSFPVQPNDWLGLPTFSVNKIQGGVATNVISDNCTCSIDFRLIPGQTANDVTAMLQDIIQELTPAYPELAAELKIVNYRQPVACPEGHPIIDKALACARRISGTPVNLRGVNFYTDASTLLQGLNLPVIFYGPGDDAQAHQPNEYISVTKYLEAINFYTNFGR</sequence>
<organism evidence="12 13">
    <name type="scientific">Sporomusa termitida</name>
    <dbReference type="NCBI Taxonomy" id="2377"/>
    <lineage>
        <taxon>Bacteria</taxon>
        <taxon>Bacillati</taxon>
        <taxon>Bacillota</taxon>
        <taxon>Negativicutes</taxon>
        <taxon>Selenomonadales</taxon>
        <taxon>Sporomusaceae</taxon>
        <taxon>Sporomusa</taxon>
    </lineage>
</organism>
<dbReference type="GO" id="GO:0009014">
    <property type="term" value="F:succinyl-diaminopimelate desuccinylase activity"/>
    <property type="evidence" value="ECO:0007669"/>
    <property type="project" value="UniProtKB-EC"/>
</dbReference>
<dbReference type="KEGG" id="sted:SPTER_40930"/>
<dbReference type="InterPro" id="IPR050072">
    <property type="entry name" value="Peptidase_M20A"/>
</dbReference>
<dbReference type="SUPFAM" id="SSF53187">
    <property type="entry name" value="Zn-dependent exopeptidases"/>
    <property type="match status" value="1"/>
</dbReference>
<dbReference type="InterPro" id="IPR010182">
    <property type="entry name" value="ArgE/DapE"/>
</dbReference>
<comment type="cofactor">
    <cofactor evidence="2">
        <name>Zn(2+)</name>
        <dbReference type="ChEBI" id="CHEBI:29105"/>
    </cofactor>
</comment>
<evidence type="ECO:0000256" key="7">
    <source>
        <dbReference type="ARBA" id="ARBA00022833"/>
    </source>
</evidence>
<reference evidence="12 13" key="1">
    <citation type="submission" date="2019-02" db="EMBL/GenBank/DDBJ databases">
        <title>Closed genome of Sporomusa termitida DSM 4440.</title>
        <authorList>
            <person name="Poehlein A."/>
            <person name="Daniel R."/>
        </authorList>
    </citation>
    <scope>NUCLEOTIDE SEQUENCE [LARGE SCALE GENOMIC DNA]</scope>
    <source>
        <strain evidence="12 13">DSM 4440</strain>
    </source>
</reference>
<dbReference type="Gene3D" id="3.40.630.10">
    <property type="entry name" value="Zn peptidases"/>
    <property type="match status" value="2"/>
</dbReference>
<dbReference type="CDD" id="cd08659">
    <property type="entry name" value="M20_ArgE_DapE-like"/>
    <property type="match status" value="1"/>
</dbReference>
<dbReference type="EMBL" id="CP036259">
    <property type="protein sequence ID" value="QDR82664.1"/>
    <property type="molecule type" value="Genomic_DNA"/>
</dbReference>
<evidence type="ECO:0000313" key="13">
    <source>
        <dbReference type="Proteomes" id="UP000320776"/>
    </source>
</evidence>
<evidence type="ECO:0000256" key="3">
    <source>
        <dbReference type="ARBA" id="ARBA00006247"/>
    </source>
</evidence>
<evidence type="ECO:0000313" key="12">
    <source>
        <dbReference type="EMBL" id="QDR82664.1"/>
    </source>
</evidence>
<dbReference type="SUPFAM" id="SSF55031">
    <property type="entry name" value="Bacterial exopeptidase dimerisation domain"/>
    <property type="match status" value="1"/>
</dbReference>
<dbReference type="GO" id="GO:0046872">
    <property type="term" value="F:metal ion binding"/>
    <property type="evidence" value="ECO:0007669"/>
    <property type="project" value="UniProtKB-KW"/>
</dbReference>
<evidence type="ECO:0000256" key="5">
    <source>
        <dbReference type="ARBA" id="ARBA00022723"/>
    </source>
</evidence>
<dbReference type="NCBIfam" id="TIGR01910">
    <property type="entry name" value="DapE-ArgE"/>
    <property type="match status" value="1"/>
</dbReference>
<evidence type="ECO:0000256" key="9">
    <source>
        <dbReference type="ARBA" id="ARBA00023154"/>
    </source>
</evidence>
<protein>
    <submittedName>
        <fullName evidence="12">Putative succinyl-diaminopimelate desuccinylase</fullName>
        <ecNumber evidence="12">3.5.1.18</ecNumber>
    </submittedName>
</protein>
<dbReference type="EC" id="3.5.1.18" evidence="12"/>
<evidence type="ECO:0000256" key="10">
    <source>
        <dbReference type="ARBA" id="ARBA00023285"/>
    </source>
</evidence>
<keyword evidence="5" id="KW-0479">Metal-binding</keyword>
<keyword evidence="7" id="KW-0862">Zinc</keyword>
<evidence type="ECO:0000259" key="11">
    <source>
        <dbReference type="Pfam" id="PF07687"/>
    </source>
</evidence>
<dbReference type="AlphaFoldDB" id="A0A517DZ76"/>
<feature type="domain" description="Peptidase M20 dimerisation" evidence="11">
    <location>
        <begin position="180"/>
        <end position="287"/>
    </location>
</feature>
<dbReference type="OrthoDB" id="9761532at2"/>
<gene>
    <name evidence="12" type="primary">dapE</name>
    <name evidence="12" type="ORF">SPTER_40930</name>
</gene>
<comment type="cofactor">
    <cofactor evidence="1">
        <name>Co(2+)</name>
        <dbReference type="ChEBI" id="CHEBI:48828"/>
    </cofactor>
</comment>
<evidence type="ECO:0000256" key="4">
    <source>
        <dbReference type="ARBA" id="ARBA00022605"/>
    </source>
</evidence>
<keyword evidence="13" id="KW-1185">Reference proteome</keyword>
<dbReference type="Proteomes" id="UP000320776">
    <property type="component" value="Chromosome"/>
</dbReference>
<dbReference type="PANTHER" id="PTHR43808:SF8">
    <property type="entry name" value="PEPTIDASE M20 DIMERISATION DOMAIN-CONTAINING PROTEIN"/>
    <property type="match status" value="1"/>
</dbReference>
<dbReference type="InterPro" id="IPR002933">
    <property type="entry name" value="Peptidase_M20"/>
</dbReference>
<keyword evidence="8" id="KW-0220">Diaminopimelate biosynthesis</keyword>
<dbReference type="PANTHER" id="PTHR43808">
    <property type="entry name" value="ACETYLORNITHINE DEACETYLASE"/>
    <property type="match status" value="1"/>
</dbReference>
<name>A0A517DZ76_9FIRM</name>
<keyword evidence="9" id="KW-0457">Lysine biosynthesis</keyword>
<keyword evidence="6 12" id="KW-0378">Hydrolase</keyword>
<dbReference type="InterPro" id="IPR036264">
    <property type="entry name" value="Bact_exopeptidase_dim_dom"/>
</dbReference>
<dbReference type="Gene3D" id="3.30.70.360">
    <property type="match status" value="1"/>
</dbReference>
<evidence type="ECO:0000256" key="8">
    <source>
        <dbReference type="ARBA" id="ARBA00022915"/>
    </source>
</evidence>
<accession>A0A517DZ76</accession>
<evidence type="ECO:0000256" key="2">
    <source>
        <dbReference type="ARBA" id="ARBA00001947"/>
    </source>
</evidence>
<dbReference type="InterPro" id="IPR011650">
    <property type="entry name" value="Peptidase_M20_dimer"/>
</dbReference>
<evidence type="ECO:0000256" key="6">
    <source>
        <dbReference type="ARBA" id="ARBA00022801"/>
    </source>
</evidence>
<keyword evidence="10" id="KW-0170">Cobalt</keyword>
<dbReference type="GO" id="GO:0009085">
    <property type="term" value="P:lysine biosynthetic process"/>
    <property type="evidence" value="ECO:0007669"/>
    <property type="project" value="UniProtKB-KW"/>
</dbReference>